<dbReference type="Proteomes" id="UP001153076">
    <property type="component" value="Unassembled WGS sequence"/>
</dbReference>
<accession>A0A9Q1QJ43</accession>
<dbReference type="PANTHER" id="PTHR31704">
    <property type="entry name" value="MYB/SANT-LIKE DNA-BINDING DOMAIN PROTEIN-RELATED"/>
    <property type="match status" value="1"/>
</dbReference>
<sequence length="280" mass="32293">MELENNETKKDGATKEFLKWCYEETLVFCDVIIQYIMKNGRGQSIKWRKIEKEVTQKIGRPCATNYCKHKYDAMRKDWCARKQLRNTETGLGWDPISGKIEASAKWWDKKIKFRDKGVSSLLEEKWEHIYEGTYATRENVYTPTIEPPIINVEEQGEGHETENRTKDRLGKEDNLHMYNLQDNPYFHLVLADEDQFFTDFSSINGNDDNTKKNSEDGPSQVNNQLLSTQVATQAITDKNVSRGAQKSVLKTNTVQLKRNRRQSGGSAMLGAQIKHMVVSC</sequence>
<gene>
    <name evidence="2" type="ORF">Cgig2_024193</name>
</gene>
<dbReference type="OrthoDB" id="1910266at2759"/>
<dbReference type="Pfam" id="PF12776">
    <property type="entry name" value="Myb_DNA-bind_3"/>
    <property type="match status" value="1"/>
</dbReference>
<reference evidence="2" key="1">
    <citation type="submission" date="2022-04" db="EMBL/GenBank/DDBJ databases">
        <title>Carnegiea gigantea Genome sequencing and assembly v2.</title>
        <authorList>
            <person name="Copetti D."/>
            <person name="Sanderson M.J."/>
            <person name="Burquez A."/>
            <person name="Wojciechowski M.F."/>
        </authorList>
    </citation>
    <scope>NUCLEOTIDE SEQUENCE</scope>
    <source>
        <strain evidence="2">SGP5-SGP5p</strain>
        <tissue evidence="2">Aerial part</tissue>
    </source>
</reference>
<evidence type="ECO:0000259" key="1">
    <source>
        <dbReference type="Pfam" id="PF12776"/>
    </source>
</evidence>
<evidence type="ECO:0000313" key="2">
    <source>
        <dbReference type="EMBL" id="KAJ8443416.1"/>
    </source>
</evidence>
<dbReference type="InterPro" id="IPR024752">
    <property type="entry name" value="Myb/SANT-like_dom"/>
</dbReference>
<evidence type="ECO:0000313" key="3">
    <source>
        <dbReference type="Proteomes" id="UP001153076"/>
    </source>
</evidence>
<organism evidence="2 3">
    <name type="scientific">Carnegiea gigantea</name>
    <dbReference type="NCBI Taxonomy" id="171969"/>
    <lineage>
        <taxon>Eukaryota</taxon>
        <taxon>Viridiplantae</taxon>
        <taxon>Streptophyta</taxon>
        <taxon>Embryophyta</taxon>
        <taxon>Tracheophyta</taxon>
        <taxon>Spermatophyta</taxon>
        <taxon>Magnoliopsida</taxon>
        <taxon>eudicotyledons</taxon>
        <taxon>Gunneridae</taxon>
        <taxon>Pentapetalae</taxon>
        <taxon>Caryophyllales</taxon>
        <taxon>Cactineae</taxon>
        <taxon>Cactaceae</taxon>
        <taxon>Cactoideae</taxon>
        <taxon>Echinocereeae</taxon>
        <taxon>Carnegiea</taxon>
    </lineage>
</organism>
<protein>
    <recommendedName>
        <fullName evidence="1">Myb/SANT-like domain-containing protein</fullName>
    </recommendedName>
</protein>
<keyword evidence="3" id="KW-1185">Reference proteome</keyword>
<feature type="domain" description="Myb/SANT-like" evidence="1">
    <location>
        <begin position="19"/>
        <end position="109"/>
    </location>
</feature>
<proteinExistence type="predicted"/>
<dbReference type="PANTHER" id="PTHR31704:SF55">
    <property type="entry name" value="MYB_SANT-LIKE DNA-BINDING DOMAIN PROTEIN"/>
    <property type="match status" value="1"/>
</dbReference>
<name>A0A9Q1QJ43_9CARY</name>
<dbReference type="EMBL" id="JAKOGI010000119">
    <property type="protein sequence ID" value="KAJ8443416.1"/>
    <property type="molecule type" value="Genomic_DNA"/>
</dbReference>
<dbReference type="AlphaFoldDB" id="A0A9Q1QJ43"/>
<comment type="caution">
    <text evidence="2">The sequence shown here is derived from an EMBL/GenBank/DDBJ whole genome shotgun (WGS) entry which is preliminary data.</text>
</comment>